<protein>
    <submittedName>
        <fullName evidence="3">Uncharacterized protein</fullName>
    </submittedName>
</protein>
<feature type="compositionally biased region" description="Polar residues" evidence="2">
    <location>
        <begin position="714"/>
        <end position="730"/>
    </location>
</feature>
<dbReference type="EMBL" id="LXWN01000001">
    <property type="protein sequence ID" value="PTL87939.1"/>
    <property type="molecule type" value="Genomic_DNA"/>
</dbReference>
<evidence type="ECO:0000313" key="6">
    <source>
        <dbReference type="Proteomes" id="UP000241022"/>
    </source>
</evidence>
<dbReference type="Proteomes" id="UP000241022">
    <property type="component" value="Unassembled WGS sequence"/>
</dbReference>
<proteinExistence type="predicted"/>
<gene>
    <name evidence="4" type="ORF">A7X95_01275</name>
    <name evidence="3" type="ORF">T478_0680</name>
</gene>
<dbReference type="AlphaFoldDB" id="A0A0A7UYE7"/>
<reference evidence="4" key="2">
    <citation type="submission" date="2016-05" db="EMBL/GenBank/DDBJ databases">
        <authorList>
            <person name="Lavstsen T."/>
            <person name="Jespersen J.S."/>
        </authorList>
    </citation>
    <scope>NUCLEOTIDE SEQUENCE [LARGE SCALE GENOMIC DNA]</scope>
    <source>
        <strain evidence="4">U25</strain>
    </source>
</reference>
<dbReference type="EMBL" id="CP007026">
    <property type="protein sequence ID" value="AJA91834.1"/>
    <property type="molecule type" value="Genomic_DNA"/>
</dbReference>
<evidence type="ECO:0000313" key="5">
    <source>
        <dbReference type="Proteomes" id="UP000030944"/>
    </source>
</evidence>
<reference evidence="6" key="3">
    <citation type="submission" date="2016-05" db="EMBL/GenBank/DDBJ databases">
        <authorList>
            <person name="Dupont C."/>
            <person name="Santoro A."/>
        </authorList>
    </citation>
    <scope>NUCLEOTIDE SEQUENCE [LARGE SCALE GENOMIC DNA]</scope>
    <source>
        <strain evidence="6">U25</strain>
    </source>
</reference>
<organism evidence="3 5">
    <name type="scientific">Candidatus Nitrosopelagicus brevis</name>
    <dbReference type="NCBI Taxonomy" id="1410606"/>
    <lineage>
        <taxon>Archaea</taxon>
        <taxon>Nitrososphaerota</taxon>
    </lineage>
</organism>
<dbReference type="Proteomes" id="UP000030944">
    <property type="component" value="Chromosome"/>
</dbReference>
<dbReference type="KEGG" id="nbv:T478_0680"/>
<reference evidence="4 6" key="4">
    <citation type="submission" date="2018-04" db="EMBL/GenBank/DDBJ databases">
        <title>Transcriptomics of ammonia oxidizing archaea.</title>
        <authorList>
            <person name="Carini P."/>
        </authorList>
    </citation>
    <scope>NUCLEOTIDE SEQUENCE [LARGE SCALE GENOMIC DNA]</scope>
    <source>
        <strain evidence="4 6">U25</strain>
    </source>
</reference>
<evidence type="ECO:0000256" key="2">
    <source>
        <dbReference type="SAM" id="MobiDB-lite"/>
    </source>
</evidence>
<keyword evidence="6" id="KW-1185">Reference proteome</keyword>
<dbReference type="RefSeq" id="WP_048105227.1">
    <property type="nucleotide sequence ID" value="NZ_CP007026.1"/>
</dbReference>
<dbReference type="OrthoDB" id="5001at2157"/>
<accession>A0A0A7UYE7</accession>
<dbReference type="HOGENOM" id="CLU_345035_0_0_2"/>
<evidence type="ECO:0000313" key="4">
    <source>
        <dbReference type="EMBL" id="PTL87939.1"/>
    </source>
</evidence>
<dbReference type="STRING" id="1410606.T478_0680"/>
<name>A0A0A7UYE7_9ARCH</name>
<reference evidence="3 5" key="1">
    <citation type="journal article" date="2015" name="Proc. Natl. Acad. Sci. U.S.A.">
        <title>Genomic and proteomic characterization of "Candidatus Nitrosopelagicus brevis": An ammonia-oxidizing archaeon from the open ocean.</title>
        <authorList>
            <person name="Santoro A.E."/>
            <person name="Dupont C.L."/>
            <person name="Richter R.A."/>
            <person name="Craig M.T."/>
            <person name="Carini P."/>
            <person name="McIlvin M.R."/>
            <person name="Yang Y."/>
            <person name="Orsi W.D."/>
            <person name="Moran D.M."/>
            <person name="Saito M.A."/>
        </authorList>
    </citation>
    <scope>NUCLEOTIDE SEQUENCE [LARGE SCALE GENOMIC DNA]</scope>
    <source>
        <strain evidence="3">CN25</strain>
        <strain evidence="5">V2</strain>
    </source>
</reference>
<feature type="coiled-coil region" evidence="1">
    <location>
        <begin position="276"/>
        <end position="315"/>
    </location>
</feature>
<sequence>MNKLLISSVCILLFSILFVNFGYADETSSEPEIAIPDLVIDFNNDKNWHGLKSGETPYWKIEDGVGKFNIQPGTLEPGKRQLESASIDLENLLGERIGEDWVLRYKLTIDEFKMGSDSSWSQLLIGLFSKPTSGTASDITHGDAKQWGLGTAFMTGVDMKRTMLMYDLGFYLEWHSQPEKGSFENEKSLPGENKTYWVEYRKMKNFLTVSIFDDSSFERETLVEKQHTEGWANVDDLKYFRLFPLIETNTSDGVITGTIDDIEFYNNKRYVTKNFDEKELEEIKSFEERLNELFDKQNQSNIDKENKRLEKLKRESIPEWLKFPAGLWSDSKLSNKQFFQIVEYLIKQDILAIPLSNYELFDDTYKPQTITLPSEPECTNCVETKLINLRWVLPEELAKKGSNPQILIKNPSNEVTSLSATSDDSISYEITNEFVPGIYDVDIIFANEKFSAPSFLLLETEIPKLPFWIKDDAKKWSLDKKPIQKFKDILDFLIKEKFIDIEPSEFIVPESIPPLTQKQILLTYFPTDDEKNAFEPFTWKYFEDYSRGIFQYRAQESMSIQTSVGKILYDISRPYDPIYNKNQVPYILMELYQYESNENAKSFVDKYPRVYNAFFDQSDMSGTSDSTGDCMYNNQKNFVESSMDEIHMVICIYEDLALLITVYEDYPNVNSSLVFNIADIMFEKIHNGNESPKLHKILKQNSFEVQPESKTESSQEQNNPPSQNDSELSGTKLGIQNFTCIKDDFGMIEINGEFTNSEKFFEKIVFSIILKSYDGTKLAQGDSEILDIEPFEIRKFDGYVELNEPFYECSAVINWDKSK</sequence>
<feature type="region of interest" description="Disordered" evidence="2">
    <location>
        <begin position="705"/>
        <end position="730"/>
    </location>
</feature>
<keyword evidence="1" id="KW-0175">Coiled coil</keyword>
<evidence type="ECO:0000256" key="1">
    <source>
        <dbReference type="SAM" id="Coils"/>
    </source>
</evidence>
<dbReference type="GeneID" id="24816572"/>
<evidence type="ECO:0000313" key="3">
    <source>
        <dbReference type="EMBL" id="AJA91834.1"/>
    </source>
</evidence>